<sequence>MADTPELSETQTPRNPAARRVILTVLGAAVLGGAWYGYGYYTHGQYQQETNDAQVQADSLTVSSRVSGYVTDVQVQDNQDVAAGAPLLRLDPRDYRAKTDQASAQIAMAQALQANAQSAMAEQQAAIEQARAQLASAQAKAQFDADQVKRFAPLVASGAEQAQQLAQLRTAADQSAAQVRAQSAMVEAQQRRLSTLEAQVRQAGAQGQGGAAQLSAANVDLAATQIRATMAGRVGDKSVTVGQYVTPGMRLMSIVPLDKLYVVANFKETQMALVRPGQPVTIKVDALEGKVIKGRVASIAPGTGASFSLIPPANATGNFTKIVQRVPVRIEIEATPAIRRLLVPGLSVTASIDTISARDEAAH</sequence>
<evidence type="ECO:0000259" key="3">
    <source>
        <dbReference type="Pfam" id="PF25917"/>
    </source>
</evidence>
<feature type="coiled-coil region" evidence="1">
    <location>
        <begin position="179"/>
        <end position="206"/>
    </location>
</feature>
<proteinExistence type="predicted"/>
<keyword evidence="6" id="KW-1185">Reference proteome</keyword>
<dbReference type="InterPro" id="IPR050739">
    <property type="entry name" value="MFP"/>
</dbReference>
<feature type="domain" description="Multidrug resistance protein MdtA-like barrel-sandwich hybrid" evidence="3">
    <location>
        <begin position="61"/>
        <end position="254"/>
    </location>
</feature>
<gene>
    <name evidence="5" type="ORF">GTZ99_16375</name>
</gene>
<dbReference type="Proteomes" id="UP000753724">
    <property type="component" value="Unassembled WGS sequence"/>
</dbReference>
<dbReference type="InterPro" id="IPR058634">
    <property type="entry name" value="AaeA-lik-b-barrel"/>
</dbReference>
<dbReference type="Pfam" id="PF25963">
    <property type="entry name" value="Beta-barrel_AAEA"/>
    <property type="match status" value="1"/>
</dbReference>
<evidence type="ECO:0000256" key="2">
    <source>
        <dbReference type="SAM" id="Phobius"/>
    </source>
</evidence>
<comment type="caution">
    <text evidence="5">The sequence shown here is derived from an EMBL/GenBank/DDBJ whole genome shotgun (WGS) entry which is preliminary data.</text>
</comment>
<evidence type="ECO:0000256" key="1">
    <source>
        <dbReference type="SAM" id="Coils"/>
    </source>
</evidence>
<dbReference type="PANTHER" id="PTHR30386:SF24">
    <property type="entry name" value="MULTIDRUG RESISTANCE EFFLUX PUMP"/>
    <property type="match status" value="1"/>
</dbReference>
<reference evidence="6" key="1">
    <citation type="submission" date="2020-01" db="EMBL/GenBank/DDBJ databases">
        <title>Sphingomonas sp. strain CSW-10.</title>
        <authorList>
            <person name="Chen W.-M."/>
        </authorList>
    </citation>
    <scope>NUCLEOTIDE SEQUENCE [LARGE SCALE GENOMIC DNA]</scope>
    <source>
        <strain evidence="6">FSY-8</strain>
    </source>
</reference>
<name>A0ABW9XHT4_9SPHN</name>
<dbReference type="InterPro" id="IPR058625">
    <property type="entry name" value="MdtA-like_BSH"/>
</dbReference>
<keyword evidence="2" id="KW-0812">Transmembrane</keyword>
<dbReference type="Gene3D" id="2.40.50.100">
    <property type="match status" value="1"/>
</dbReference>
<evidence type="ECO:0000259" key="4">
    <source>
        <dbReference type="Pfam" id="PF25963"/>
    </source>
</evidence>
<evidence type="ECO:0000313" key="5">
    <source>
        <dbReference type="EMBL" id="NBC38127.1"/>
    </source>
</evidence>
<keyword evidence="1" id="KW-0175">Coiled coil</keyword>
<feature type="coiled-coil region" evidence="1">
    <location>
        <begin position="109"/>
        <end position="147"/>
    </location>
</feature>
<dbReference type="Gene3D" id="1.10.287.470">
    <property type="entry name" value="Helix hairpin bin"/>
    <property type="match status" value="1"/>
</dbReference>
<dbReference type="Pfam" id="PF25917">
    <property type="entry name" value="BSH_RND"/>
    <property type="match status" value="1"/>
</dbReference>
<protein>
    <submittedName>
        <fullName evidence="5">HlyD family efflux transporter periplasmic adaptor subunit</fullName>
    </submittedName>
</protein>
<feature type="domain" description="p-hydroxybenzoic acid efflux pump subunit AaeA-like beta-barrel" evidence="4">
    <location>
        <begin position="260"/>
        <end position="352"/>
    </location>
</feature>
<keyword evidence="2" id="KW-1133">Transmembrane helix</keyword>
<dbReference type="SUPFAM" id="SSF111369">
    <property type="entry name" value="HlyD-like secretion proteins"/>
    <property type="match status" value="2"/>
</dbReference>
<feature type="transmembrane region" description="Helical" evidence="2">
    <location>
        <begin position="21"/>
        <end position="41"/>
    </location>
</feature>
<dbReference type="PANTHER" id="PTHR30386">
    <property type="entry name" value="MEMBRANE FUSION SUBUNIT OF EMRAB-TOLC MULTIDRUG EFFLUX PUMP"/>
    <property type="match status" value="1"/>
</dbReference>
<dbReference type="RefSeq" id="WP_161720849.1">
    <property type="nucleotide sequence ID" value="NZ_JAAAPO010000009.1"/>
</dbReference>
<keyword evidence="2" id="KW-0472">Membrane</keyword>
<evidence type="ECO:0000313" key="6">
    <source>
        <dbReference type="Proteomes" id="UP000753724"/>
    </source>
</evidence>
<accession>A0ABW9XHT4</accession>
<organism evidence="5 6">
    <name type="scientific">Novosphingobium ovatum</name>
    <dbReference type="NCBI Taxonomy" id="1908523"/>
    <lineage>
        <taxon>Bacteria</taxon>
        <taxon>Pseudomonadati</taxon>
        <taxon>Pseudomonadota</taxon>
        <taxon>Alphaproteobacteria</taxon>
        <taxon>Sphingomonadales</taxon>
        <taxon>Sphingomonadaceae</taxon>
        <taxon>Novosphingobium</taxon>
    </lineage>
</organism>
<dbReference type="Gene3D" id="2.40.30.170">
    <property type="match status" value="1"/>
</dbReference>
<dbReference type="EMBL" id="JAAAPO010000009">
    <property type="protein sequence ID" value="NBC38127.1"/>
    <property type="molecule type" value="Genomic_DNA"/>
</dbReference>